<evidence type="ECO:0000313" key="2">
    <source>
        <dbReference type="EMBL" id="KAA1260489.1"/>
    </source>
</evidence>
<name>A0A5B1CL53_9BACT</name>
<evidence type="ECO:0000259" key="1">
    <source>
        <dbReference type="Pfam" id="PF05685"/>
    </source>
</evidence>
<dbReference type="SUPFAM" id="SSF52980">
    <property type="entry name" value="Restriction endonuclease-like"/>
    <property type="match status" value="1"/>
</dbReference>
<dbReference type="EMBL" id="VRLW01000001">
    <property type="protein sequence ID" value="KAA1260489.1"/>
    <property type="molecule type" value="Genomic_DNA"/>
</dbReference>
<organism evidence="2 3">
    <name type="scientific">Rubripirellula obstinata</name>
    <dbReference type="NCBI Taxonomy" id="406547"/>
    <lineage>
        <taxon>Bacteria</taxon>
        <taxon>Pseudomonadati</taxon>
        <taxon>Planctomycetota</taxon>
        <taxon>Planctomycetia</taxon>
        <taxon>Pirellulales</taxon>
        <taxon>Pirellulaceae</taxon>
        <taxon>Rubripirellula</taxon>
    </lineage>
</organism>
<dbReference type="CDD" id="cd06260">
    <property type="entry name" value="DUF820-like"/>
    <property type="match status" value="1"/>
</dbReference>
<dbReference type="AlphaFoldDB" id="A0A5B1CL53"/>
<dbReference type="PANTHER" id="PTHR35400">
    <property type="entry name" value="SLR1083 PROTEIN"/>
    <property type="match status" value="1"/>
</dbReference>
<dbReference type="RefSeq" id="WP_068258066.1">
    <property type="nucleotide sequence ID" value="NZ_LWSK01000002.1"/>
</dbReference>
<dbReference type="InterPro" id="IPR008538">
    <property type="entry name" value="Uma2"/>
</dbReference>
<evidence type="ECO:0000313" key="3">
    <source>
        <dbReference type="Proteomes" id="UP000322699"/>
    </source>
</evidence>
<dbReference type="OrthoDB" id="1807117at2"/>
<protein>
    <recommendedName>
        <fullName evidence="1">Putative restriction endonuclease domain-containing protein</fullName>
    </recommendedName>
</protein>
<feature type="domain" description="Putative restriction endonuclease" evidence="1">
    <location>
        <begin position="20"/>
        <end position="205"/>
    </location>
</feature>
<sequence length="222" mass="25290">MLKIIVEDQVLVPEDVKDLQSFRQWTYRDDFPESGRIDFIQGSIEIDMSPEQLFAHGRLKVEISGTLLSIVQRSEWMIVSDSTRVACVEADLGAEPDIVVLARDTIQSGAVRLTPKSNRSGDFVEIEGPVDLVVEVVSDSSVSKDMTRLRRAYFDAGIREYWIADARKDDLVFKILTRSGDEYQESEPSEDGWLASDVLNKEFKLTRPVVEPEWVEFELLCR</sequence>
<proteinExistence type="predicted"/>
<dbReference type="PANTHER" id="PTHR35400:SF3">
    <property type="entry name" value="SLL1072 PROTEIN"/>
    <property type="match status" value="1"/>
</dbReference>
<accession>A0A5B1CL53</accession>
<dbReference type="InterPro" id="IPR011335">
    <property type="entry name" value="Restrct_endonuc-II-like"/>
</dbReference>
<keyword evidence="3" id="KW-1185">Reference proteome</keyword>
<dbReference type="InterPro" id="IPR012296">
    <property type="entry name" value="Nuclease_put_TT1808"/>
</dbReference>
<reference evidence="2 3" key="1">
    <citation type="submission" date="2019-08" db="EMBL/GenBank/DDBJ databases">
        <title>Deep-cultivation of Planctomycetes and their phenomic and genomic characterization uncovers novel biology.</title>
        <authorList>
            <person name="Wiegand S."/>
            <person name="Jogler M."/>
            <person name="Boedeker C."/>
            <person name="Pinto D."/>
            <person name="Vollmers J."/>
            <person name="Rivas-Marin E."/>
            <person name="Kohn T."/>
            <person name="Peeters S.H."/>
            <person name="Heuer A."/>
            <person name="Rast P."/>
            <person name="Oberbeckmann S."/>
            <person name="Bunk B."/>
            <person name="Jeske O."/>
            <person name="Meyerdierks A."/>
            <person name="Storesund J.E."/>
            <person name="Kallscheuer N."/>
            <person name="Luecker S."/>
            <person name="Lage O.M."/>
            <person name="Pohl T."/>
            <person name="Merkel B.J."/>
            <person name="Hornburger P."/>
            <person name="Mueller R.-W."/>
            <person name="Bruemmer F."/>
            <person name="Labrenz M."/>
            <person name="Spormann A.M."/>
            <person name="Op Den Camp H."/>
            <person name="Overmann J."/>
            <person name="Amann R."/>
            <person name="Jetten M.S.M."/>
            <person name="Mascher T."/>
            <person name="Medema M.H."/>
            <person name="Devos D.P."/>
            <person name="Kaster A.-K."/>
            <person name="Ovreas L."/>
            <person name="Rohde M."/>
            <person name="Galperin M.Y."/>
            <person name="Jogler C."/>
        </authorList>
    </citation>
    <scope>NUCLEOTIDE SEQUENCE [LARGE SCALE GENOMIC DNA]</scope>
    <source>
        <strain evidence="2 3">LF1</strain>
    </source>
</reference>
<dbReference type="Gene3D" id="3.90.1570.10">
    <property type="entry name" value="tt1808, chain A"/>
    <property type="match status" value="1"/>
</dbReference>
<gene>
    <name evidence="2" type="ORF">LF1_30290</name>
</gene>
<comment type="caution">
    <text evidence="2">The sequence shown here is derived from an EMBL/GenBank/DDBJ whole genome shotgun (WGS) entry which is preliminary data.</text>
</comment>
<dbReference type="Pfam" id="PF05685">
    <property type="entry name" value="Uma2"/>
    <property type="match status" value="1"/>
</dbReference>
<dbReference type="Proteomes" id="UP000322699">
    <property type="component" value="Unassembled WGS sequence"/>
</dbReference>